<comment type="caution">
    <text evidence="2">The sequence shown here is derived from an EMBL/GenBank/DDBJ whole genome shotgun (WGS) entry which is preliminary data.</text>
</comment>
<dbReference type="AlphaFoldDB" id="A0A1W0WB95"/>
<evidence type="ECO:0000256" key="1">
    <source>
        <dbReference type="SAM" id="Phobius"/>
    </source>
</evidence>
<keyword evidence="1" id="KW-0472">Membrane</keyword>
<feature type="transmembrane region" description="Helical" evidence="1">
    <location>
        <begin position="90"/>
        <end position="111"/>
    </location>
</feature>
<sequence length="128" mass="13744">MNDLAHSQNKQKDDGYAVGEEIVTVGRGIVPGNAHGPFLLRTFPNVATGDFDNDDNDIELGPRRGRPESLQSCFAACGDSWKRSNTSDKFICVGMIVVGVGLVVGGTILMINRNGGCWTRPTSPHIQS</sequence>
<keyword evidence="1" id="KW-1133">Transmembrane helix</keyword>
<organism evidence="2 3">
    <name type="scientific">Hypsibius exemplaris</name>
    <name type="common">Freshwater tardigrade</name>
    <dbReference type="NCBI Taxonomy" id="2072580"/>
    <lineage>
        <taxon>Eukaryota</taxon>
        <taxon>Metazoa</taxon>
        <taxon>Ecdysozoa</taxon>
        <taxon>Tardigrada</taxon>
        <taxon>Eutardigrada</taxon>
        <taxon>Parachela</taxon>
        <taxon>Hypsibioidea</taxon>
        <taxon>Hypsibiidae</taxon>
        <taxon>Hypsibius</taxon>
    </lineage>
</organism>
<evidence type="ECO:0000313" key="3">
    <source>
        <dbReference type="Proteomes" id="UP000192578"/>
    </source>
</evidence>
<name>A0A1W0WB95_HYPEX</name>
<keyword evidence="3" id="KW-1185">Reference proteome</keyword>
<gene>
    <name evidence="2" type="ORF">BV898_13324</name>
</gene>
<reference evidence="3" key="1">
    <citation type="submission" date="2017-01" db="EMBL/GenBank/DDBJ databases">
        <title>Comparative genomics of anhydrobiosis in the tardigrade Hypsibius dujardini.</title>
        <authorList>
            <person name="Yoshida Y."/>
            <person name="Koutsovoulos G."/>
            <person name="Laetsch D."/>
            <person name="Stevens L."/>
            <person name="Kumar S."/>
            <person name="Horikawa D."/>
            <person name="Ishino K."/>
            <person name="Komine S."/>
            <person name="Tomita M."/>
            <person name="Blaxter M."/>
            <person name="Arakawa K."/>
        </authorList>
    </citation>
    <scope>NUCLEOTIDE SEQUENCE [LARGE SCALE GENOMIC DNA]</scope>
    <source>
        <strain evidence="3">Z151</strain>
    </source>
</reference>
<protein>
    <submittedName>
        <fullName evidence="2">Uncharacterized protein</fullName>
    </submittedName>
</protein>
<evidence type="ECO:0000313" key="2">
    <source>
        <dbReference type="EMBL" id="OQV12448.1"/>
    </source>
</evidence>
<keyword evidence="1" id="KW-0812">Transmembrane</keyword>
<proteinExistence type="predicted"/>
<accession>A0A1W0WB95</accession>
<dbReference type="Proteomes" id="UP000192578">
    <property type="component" value="Unassembled WGS sequence"/>
</dbReference>
<dbReference type="EMBL" id="MTYJ01000145">
    <property type="protein sequence ID" value="OQV12448.1"/>
    <property type="molecule type" value="Genomic_DNA"/>
</dbReference>